<comment type="function">
    <text evidence="8">Catalyzes the decarboxylative condensation of pimeloyl-[acyl-carrier protein] and L-alanine to produce 8-amino-7-oxononanoate (AON), [acyl-carrier protein], and carbon dioxide.</text>
</comment>
<dbReference type="InterPro" id="IPR004723">
    <property type="entry name" value="AONS_Archaea/Proteobacteria"/>
</dbReference>
<proteinExistence type="inferred from homology"/>
<dbReference type="HAMAP" id="MF_01693">
    <property type="entry name" value="BioF_aminotrans_2"/>
    <property type="match status" value="1"/>
</dbReference>
<dbReference type="EMBL" id="JAUFPU010000007">
    <property type="protein sequence ID" value="MDN3576725.1"/>
    <property type="molecule type" value="Genomic_DNA"/>
</dbReference>
<comment type="cofactor">
    <cofactor evidence="1 8">
        <name>pyridoxal 5'-phosphate</name>
        <dbReference type="ChEBI" id="CHEBI:597326"/>
    </cofactor>
</comment>
<sequence length="381" mass="40570">MLDELEAGLIALDAGHLRRRRRVVSSPQAARLEVDGKHLLNFCGNDYLGLANDVRLRVAVQAGVEAYGVGSGASHLVCGHQLPHEQLEQQFAAWLGLPAALGFATGYMANLGVITALMGRGDAVFADKLNHASLNDACVLSRADFRRFAHNDLAALEHLLAASTARRKLIAVDAVYSMDGDMAPLPALLALAERYDAWLYVDDAHGFGVLGGGRGSLAHWGLRSPRLIYLATLGKAAGVAGALVAAETAVIEWLINKAHTAIYTTAAPAAIAQAACASLSVMAAEGWRRERLQAHIAQLREGLRASRYALLPSESAIQPIVVSNSEQALRLSQQLWERGIWVAAIRPPTVATARLRVTLSATHETTDVAALLAALLELVGN</sequence>
<feature type="domain" description="Aminotransferase class I/classII large" evidence="9">
    <location>
        <begin position="38"/>
        <end position="375"/>
    </location>
</feature>
<keyword evidence="4 8" id="KW-0808">Transferase</keyword>
<dbReference type="InterPro" id="IPR015422">
    <property type="entry name" value="PyrdxlP-dep_Trfase_small"/>
</dbReference>
<dbReference type="PANTHER" id="PTHR13693">
    <property type="entry name" value="CLASS II AMINOTRANSFERASE/8-AMINO-7-OXONONANOATE SYNTHASE"/>
    <property type="match status" value="1"/>
</dbReference>
<evidence type="ECO:0000256" key="2">
    <source>
        <dbReference type="ARBA" id="ARBA00004746"/>
    </source>
</evidence>
<accession>A0ABT8B4T0</accession>
<dbReference type="RefSeq" id="WP_290332247.1">
    <property type="nucleotide sequence ID" value="NZ_JAUFPU010000007.1"/>
</dbReference>
<evidence type="ECO:0000256" key="5">
    <source>
        <dbReference type="ARBA" id="ARBA00022756"/>
    </source>
</evidence>
<evidence type="ECO:0000256" key="4">
    <source>
        <dbReference type="ARBA" id="ARBA00022679"/>
    </source>
</evidence>
<evidence type="ECO:0000313" key="11">
    <source>
        <dbReference type="Proteomes" id="UP001180081"/>
    </source>
</evidence>
<dbReference type="EC" id="2.3.1.47" evidence="8"/>
<dbReference type="InterPro" id="IPR050087">
    <property type="entry name" value="AON_synthase_class-II"/>
</dbReference>
<comment type="caution">
    <text evidence="10">The sequence shown here is derived from an EMBL/GenBank/DDBJ whole genome shotgun (WGS) entry which is preliminary data.</text>
</comment>
<evidence type="ECO:0000256" key="8">
    <source>
        <dbReference type="HAMAP-Rule" id="MF_01693"/>
    </source>
</evidence>
<comment type="pathway">
    <text evidence="2 8">Cofactor biosynthesis; biotin biosynthesis.</text>
</comment>
<keyword evidence="5 8" id="KW-0093">Biotin biosynthesis</keyword>
<feature type="binding site" evidence="8">
    <location>
        <position position="205"/>
    </location>
    <ligand>
        <name>pyridoxal 5'-phosphate</name>
        <dbReference type="ChEBI" id="CHEBI:597326"/>
    </ligand>
</feature>
<comment type="catalytic activity">
    <reaction evidence="7 8">
        <text>6-carboxyhexanoyl-[ACP] + L-alanine + H(+) = (8S)-8-amino-7-oxononanoate + holo-[ACP] + CO2</text>
        <dbReference type="Rhea" id="RHEA:42288"/>
        <dbReference type="Rhea" id="RHEA-COMP:9685"/>
        <dbReference type="Rhea" id="RHEA-COMP:9955"/>
        <dbReference type="ChEBI" id="CHEBI:15378"/>
        <dbReference type="ChEBI" id="CHEBI:16526"/>
        <dbReference type="ChEBI" id="CHEBI:57972"/>
        <dbReference type="ChEBI" id="CHEBI:64479"/>
        <dbReference type="ChEBI" id="CHEBI:78846"/>
        <dbReference type="ChEBI" id="CHEBI:149468"/>
        <dbReference type="EC" id="2.3.1.47"/>
    </reaction>
</comment>
<feature type="binding site" evidence="8">
    <location>
        <position position="349"/>
    </location>
    <ligand>
        <name>substrate</name>
    </ligand>
</feature>
<evidence type="ECO:0000313" key="10">
    <source>
        <dbReference type="EMBL" id="MDN3576725.1"/>
    </source>
</evidence>
<dbReference type="InterPro" id="IPR004839">
    <property type="entry name" value="Aminotransferase_I/II_large"/>
</dbReference>
<feature type="binding site" evidence="8">
    <location>
        <position position="131"/>
    </location>
    <ligand>
        <name>substrate</name>
    </ligand>
</feature>
<reference evidence="10" key="1">
    <citation type="journal article" date="2014" name="Int. J. Syst. Evol. Microbiol.">
        <title>Complete genome of a new Firmicutes species belonging to the dominant human colonic microbiota ('Ruminococcus bicirculans') reveals two chromosomes and a selective capacity to utilize plant glucans.</title>
        <authorList>
            <consortium name="NISC Comparative Sequencing Program"/>
            <person name="Wegmann U."/>
            <person name="Louis P."/>
            <person name="Goesmann A."/>
            <person name="Henrissat B."/>
            <person name="Duncan S.H."/>
            <person name="Flint H.J."/>
        </authorList>
    </citation>
    <scope>NUCLEOTIDE SEQUENCE</scope>
    <source>
        <strain evidence="10">CECT 7703</strain>
    </source>
</reference>
<dbReference type="Gene3D" id="3.40.640.10">
    <property type="entry name" value="Type I PLP-dependent aspartate aminotransferase-like (Major domain)"/>
    <property type="match status" value="1"/>
</dbReference>
<evidence type="ECO:0000256" key="3">
    <source>
        <dbReference type="ARBA" id="ARBA00011738"/>
    </source>
</evidence>
<dbReference type="PANTHER" id="PTHR13693:SF100">
    <property type="entry name" value="8-AMINO-7-OXONONANOATE SYNTHASE"/>
    <property type="match status" value="1"/>
</dbReference>
<feature type="modified residue" description="N6-(pyridoxal phosphate)lysine" evidence="8">
    <location>
        <position position="235"/>
    </location>
</feature>
<feature type="binding site" evidence="8">
    <location>
        <begin position="106"/>
        <end position="107"/>
    </location>
    <ligand>
        <name>pyridoxal 5'-phosphate</name>
        <dbReference type="ChEBI" id="CHEBI:597326"/>
    </ligand>
</feature>
<reference evidence="10" key="2">
    <citation type="submission" date="2023-06" db="EMBL/GenBank/DDBJ databases">
        <authorList>
            <person name="Lucena T."/>
            <person name="Sun Q."/>
        </authorList>
    </citation>
    <scope>NUCLEOTIDE SEQUENCE</scope>
    <source>
        <strain evidence="10">CECT 7703</strain>
    </source>
</reference>
<dbReference type="NCBIfam" id="TIGR00858">
    <property type="entry name" value="bioF"/>
    <property type="match status" value="1"/>
</dbReference>
<dbReference type="GO" id="GO:0008710">
    <property type="term" value="F:8-amino-7-oxononanoate synthase activity"/>
    <property type="evidence" value="ECO:0007669"/>
    <property type="project" value="UniProtKB-EC"/>
</dbReference>
<feature type="binding site" evidence="8">
    <location>
        <position position="232"/>
    </location>
    <ligand>
        <name>pyridoxal 5'-phosphate</name>
        <dbReference type="ChEBI" id="CHEBI:597326"/>
    </ligand>
</feature>
<dbReference type="InterPro" id="IPR022834">
    <property type="entry name" value="AONS_Proteobacteria"/>
</dbReference>
<dbReference type="Proteomes" id="UP001180081">
    <property type="component" value="Unassembled WGS sequence"/>
</dbReference>
<organism evidence="10 11">
    <name type="scientific">Chitinimonas viridis</name>
    <dbReference type="NCBI Taxonomy" id="664880"/>
    <lineage>
        <taxon>Bacteria</taxon>
        <taxon>Pseudomonadati</taxon>
        <taxon>Pseudomonadota</taxon>
        <taxon>Betaproteobacteria</taxon>
        <taxon>Neisseriales</taxon>
        <taxon>Chitinibacteraceae</taxon>
        <taxon>Chitinimonas</taxon>
    </lineage>
</organism>
<evidence type="ECO:0000256" key="1">
    <source>
        <dbReference type="ARBA" id="ARBA00001933"/>
    </source>
</evidence>
<protein>
    <recommendedName>
        <fullName evidence="8">8-amino-7-oxononanoate synthase</fullName>
        <shortName evidence="8">AONS</shortName>
        <ecNumber evidence="8">2.3.1.47</ecNumber>
    </recommendedName>
    <alternativeName>
        <fullName evidence="8">7-keto-8-amino-pelargonic acid synthase</fullName>
        <shortName evidence="8">7-KAP synthase</shortName>
        <shortName evidence="8">KAPA synthase</shortName>
    </alternativeName>
    <alternativeName>
        <fullName evidence="8">8-amino-7-ketopelargonate synthase</fullName>
    </alternativeName>
</protein>
<keyword evidence="11" id="KW-1185">Reference proteome</keyword>
<evidence type="ECO:0000259" key="9">
    <source>
        <dbReference type="Pfam" id="PF00155"/>
    </source>
</evidence>
<keyword evidence="6 8" id="KW-0663">Pyridoxal phosphate</keyword>
<comment type="similarity">
    <text evidence="8">Belongs to the class-II pyridoxal-phosphate-dependent aminotransferase family. BioF subfamily.</text>
</comment>
<name>A0ABT8B4T0_9NEIS</name>
<dbReference type="InterPro" id="IPR015424">
    <property type="entry name" value="PyrdxlP-dep_Trfase"/>
</dbReference>
<dbReference type="Gene3D" id="3.90.1150.10">
    <property type="entry name" value="Aspartate Aminotransferase, domain 1"/>
    <property type="match status" value="1"/>
</dbReference>
<dbReference type="SUPFAM" id="SSF53383">
    <property type="entry name" value="PLP-dependent transferases"/>
    <property type="match status" value="1"/>
</dbReference>
<dbReference type="Pfam" id="PF00155">
    <property type="entry name" value="Aminotran_1_2"/>
    <property type="match status" value="1"/>
</dbReference>
<keyword evidence="10" id="KW-0012">Acyltransferase</keyword>
<evidence type="ECO:0000256" key="7">
    <source>
        <dbReference type="ARBA" id="ARBA00047715"/>
    </source>
</evidence>
<evidence type="ECO:0000256" key="6">
    <source>
        <dbReference type="ARBA" id="ARBA00022898"/>
    </source>
</evidence>
<gene>
    <name evidence="8 10" type="primary">bioF</name>
    <name evidence="10" type="ORF">QWZ03_08115</name>
</gene>
<feature type="binding site" evidence="8">
    <location>
        <position position="19"/>
    </location>
    <ligand>
        <name>substrate</name>
    </ligand>
</feature>
<comment type="subunit">
    <text evidence="3 8">Homodimer.</text>
</comment>
<feature type="binding site" evidence="8">
    <location>
        <position position="177"/>
    </location>
    <ligand>
        <name>pyridoxal 5'-phosphate</name>
        <dbReference type="ChEBI" id="CHEBI:597326"/>
    </ligand>
</feature>
<dbReference type="InterPro" id="IPR015421">
    <property type="entry name" value="PyrdxlP-dep_Trfase_major"/>
</dbReference>